<keyword evidence="1" id="KW-0812">Transmembrane</keyword>
<comment type="caution">
    <text evidence="4">The sequence shown here is derived from an EMBL/GenBank/DDBJ whole genome shotgun (WGS) entry which is preliminary data.</text>
</comment>
<dbReference type="Pfam" id="PF13962">
    <property type="entry name" value="PGG"/>
    <property type="match status" value="1"/>
</dbReference>
<feature type="chain" id="PRO_5043459957" description="PGG domain-containing protein" evidence="2">
    <location>
        <begin position="18"/>
        <end position="463"/>
    </location>
</feature>
<evidence type="ECO:0000313" key="5">
    <source>
        <dbReference type="Proteomes" id="UP001157418"/>
    </source>
</evidence>
<accession>A0AAU9PFZ3</accession>
<dbReference type="PANTHER" id="PTHR24177:SF475">
    <property type="entry name" value="ANKYRIN REPEAT-CONTAINING DOMAIN, PGG DOMAIN PROTEIN-RELATED"/>
    <property type="match status" value="1"/>
</dbReference>
<evidence type="ECO:0000313" key="4">
    <source>
        <dbReference type="EMBL" id="CAH1449287.1"/>
    </source>
</evidence>
<keyword evidence="5" id="KW-1185">Reference proteome</keyword>
<gene>
    <name evidence="4" type="ORF">LVIROSA_LOCUS34777</name>
</gene>
<keyword evidence="2" id="KW-0732">Signal</keyword>
<dbReference type="Proteomes" id="UP001157418">
    <property type="component" value="Unassembled WGS sequence"/>
</dbReference>
<keyword evidence="1" id="KW-0472">Membrane</keyword>
<name>A0AAU9PFZ3_9ASTR</name>
<evidence type="ECO:0000256" key="2">
    <source>
        <dbReference type="SAM" id="SignalP"/>
    </source>
</evidence>
<reference evidence="4 5" key="1">
    <citation type="submission" date="2022-01" db="EMBL/GenBank/DDBJ databases">
        <authorList>
            <person name="Xiong W."/>
            <person name="Schranz E."/>
        </authorList>
    </citation>
    <scope>NUCLEOTIDE SEQUENCE [LARGE SCALE GENOMIC DNA]</scope>
</reference>
<feature type="transmembrane region" description="Helical" evidence="1">
    <location>
        <begin position="374"/>
        <end position="399"/>
    </location>
</feature>
<protein>
    <recommendedName>
        <fullName evidence="3">PGG domain-containing protein</fullName>
    </recommendedName>
</protein>
<feature type="transmembrane region" description="Helical" evidence="1">
    <location>
        <begin position="70"/>
        <end position="103"/>
    </location>
</feature>
<dbReference type="PANTHER" id="PTHR24177">
    <property type="entry name" value="CASKIN"/>
    <property type="match status" value="1"/>
</dbReference>
<keyword evidence="1" id="KW-1133">Transmembrane helix</keyword>
<feature type="signal peptide" evidence="2">
    <location>
        <begin position="1"/>
        <end position="17"/>
    </location>
</feature>
<feature type="transmembrane region" description="Helical" evidence="1">
    <location>
        <begin position="289"/>
        <end position="310"/>
    </location>
</feature>
<dbReference type="AlphaFoldDB" id="A0AAU9PFZ3"/>
<feature type="transmembrane region" description="Helical" evidence="1">
    <location>
        <begin position="405"/>
        <end position="433"/>
    </location>
</feature>
<feature type="transmembrane region" description="Helical" evidence="1">
    <location>
        <begin position="330"/>
        <end position="353"/>
    </location>
</feature>
<proteinExistence type="predicted"/>
<dbReference type="InterPro" id="IPR026961">
    <property type="entry name" value="PGG_dom"/>
</dbReference>
<dbReference type="EMBL" id="CAKMRJ010005634">
    <property type="protein sequence ID" value="CAH1449287.1"/>
    <property type="molecule type" value="Genomic_DNA"/>
</dbReference>
<sequence length="463" mass="52925">MVFFLSILLQMVFVLWCIEEGNDLAIKLVEAYPEFVVKNDNVLMAIARTFPSGLDYGETLIYPVPLLMLIWIYVLMRLLILIVYFPFSMFYFSLWKVAAIFVAPIKHIEKKKKEWERAKEVLKLVCEAIENSKIANAHSHYYTGPILEAARQNAYEVVDEILSRSPEAIRYKDEQGYDIIQLAVIHRSEKIYNLIYLMEERKSIYGTLEDSSKNNMLHLAGRLAPSQKLKRSIGAAFQLQRELQWRKEVKKLVFPAYITKENIFKETPDMVFTREHENLVKEGEKWMKAVAESCSITAGLITTIVFAAAITVPGGINQESGIPLFIDNTVFTIFAVADAMSLFASSTALLMYLSILTGRFSEQDFLHRLPRRMIIGLVTLLLSTTAMMVAFGTTLYLVFCYKRPWMVAPICVLAFLPIAAFSTLQIPIIVDLFRSTYARIFGKPSNNSSIGFNPNDIRLYFDK</sequence>
<dbReference type="GO" id="GO:0016020">
    <property type="term" value="C:membrane"/>
    <property type="evidence" value="ECO:0007669"/>
    <property type="project" value="TreeGrafter"/>
</dbReference>
<organism evidence="4 5">
    <name type="scientific">Lactuca virosa</name>
    <dbReference type="NCBI Taxonomy" id="75947"/>
    <lineage>
        <taxon>Eukaryota</taxon>
        <taxon>Viridiplantae</taxon>
        <taxon>Streptophyta</taxon>
        <taxon>Embryophyta</taxon>
        <taxon>Tracheophyta</taxon>
        <taxon>Spermatophyta</taxon>
        <taxon>Magnoliopsida</taxon>
        <taxon>eudicotyledons</taxon>
        <taxon>Gunneridae</taxon>
        <taxon>Pentapetalae</taxon>
        <taxon>asterids</taxon>
        <taxon>campanulids</taxon>
        <taxon>Asterales</taxon>
        <taxon>Asteraceae</taxon>
        <taxon>Cichorioideae</taxon>
        <taxon>Cichorieae</taxon>
        <taxon>Lactucinae</taxon>
        <taxon>Lactuca</taxon>
    </lineage>
</organism>
<evidence type="ECO:0000256" key="1">
    <source>
        <dbReference type="SAM" id="Phobius"/>
    </source>
</evidence>
<feature type="domain" description="PGG" evidence="3">
    <location>
        <begin position="284"/>
        <end position="398"/>
    </location>
</feature>
<evidence type="ECO:0000259" key="3">
    <source>
        <dbReference type="Pfam" id="PF13962"/>
    </source>
</evidence>